<dbReference type="GeneID" id="111288467"/>
<evidence type="ECO:0000256" key="2">
    <source>
        <dbReference type="ARBA" id="ARBA00022473"/>
    </source>
</evidence>
<evidence type="ECO:0000313" key="7">
    <source>
        <dbReference type="Proteomes" id="UP000515121"/>
    </source>
</evidence>
<keyword evidence="4" id="KW-0379">Hydroxylation</keyword>
<keyword evidence="3" id="KW-0221">Differentiation</keyword>
<dbReference type="Proteomes" id="UP000515121">
    <property type="component" value="Unplaced"/>
</dbReference>
<evidence type="ECO:0000256" key="3">
    <source>
        <dbReference type="ARBA" id="ARBA00022782"/>
    </source>
</evidence>
<accession>A0A6P5Y514</accession>
<keyword evidence="7" id="KW-1185">Reference proteome</keyword>
<evidence type="ECO:0000256" key="6">
    <source>
        <dbReference type="SAM" id="SignalP"/>
    </source>
</evidence>
<evidence type="ECO:0000313" key="8">
    <source>
        <dbReference type="RefSeq" id="XP_022735106.1"/>
    </source>
</evidence>
<keyword evidence="6" id="KW-0732">Signal</keyword>
<comment type="similarity">
    <text evidence="1">Belongs to the CLV3/ESR signal peptide family.</text>
</comment>
<dbReference type="GO" id="GO:0030154">
    <property type="term" value="P:cell differentiation"/>
    <property type="evidence" value="ECO:0007669"/>
    <property type="project" value="UniProtKB-KW"/>
</dbReference>
<dbReference type="PANTHER" id="PTHR34359">
    <property type="entry name" value="CLAVATA3/ESR (CLE)-RELATED PROTEIN 10"/>
    <property type="match status" value="1"/>
</dbReference>
<gene>
    <name evidence="8" type="primary">LOC111288467</name>
</gene>
<name>A0A6P5Y514_DURZI</name>
<dbReference type="KEGG" id="dzi:111288467"/>
<dbReference type="InterPro" id="IPR039618">
    <property type="entry name" value="CLE9-13"/>
</dbReference>
<organism evidence="7 8">
    <name type="scientific">Durio zibethinus</name>
    <name type="common">Durian</name>
    <dbReference type="NCBI Taxonomy" id="66656"/>
    <lineage>
        <taxon>Eukaryota</taxon>
        <taxon>Viridiplantae</taxon>
        <taxon>Streptophyta</taxon>
        <taxon>Embryophyta</taxon>
        <taxon>Tracheophyta</taxon>
        <taxon>Spermatophyta</taxon>
        <taxon>Magnoliopsida</taxon>
        <taxon>eudicotyledons</taxon>
        <taxon>Gunneridae</taxon>
        <taxon>Pentapetalae</taxon>
        <taxon>rosids</taxon>
        <taxon>malvids</taxon>
        <taxon>Malvales</taxon>
        <taxon>Malvaceae</taxon>
        <taxon>Helicteroideae</taxon>
        <taxon>Durio</taxon>
    </lineage>
</organism>
<feature type="chain" id="PRO_5027865533" evidence="6">
    <location>
        <begin position="22"/>
        <end position="101"/>
    </location>
</feature>
<evidence type="ECO:0000256" key="5">
    <source>
        <dbReference type="SAM" id="MobiDB-lite"/>
    </source>
</evidence>
<evidence type="ECO:0000256" key="1">
    <source>
        <dbReference type="ARBA" id="ARBA00005416"/>
    </source>
</evidence>
<proteinExistence type="inferred from homology"/>
<feature type="signal peptide" evidence="6">
    <location>
        <begin position="1"/>
        <end position="21"/>
    </location>
</feature>
<evidence type="ECO:0000256" key="4">
    <source>
        <dbReference type="ARBA" id="ARBA00023278"/>
    </source>
</evidence>
<keyword evidence="2" id="KW-0217">Developmental protein</keyword>
<feature type="region of interest" description="Disordered" evidence="5">
    <location>
        <begin position="70"/>
        <end position="101"/>
    </location>
</feature>
<dbReference type="OrthoDB" id="1002481at2759"/>
<protein>
    <submittedName>
        <fullName evidence="8">CLAVATA3/ESR (CLE)-related protein 10-like</fullName>
    </submittedName>
</protein>
<sequence>MSWYSLLIFMLLLLLQPSTQTLTRTSPRNHQLHRQLHDSKFGSCDSFSGAQQRSLCFQLERIHKLQPVLPSLPPPSQVNEIDPRYGVEKRLVPSGPNPLHN</sequence>
<reference evidence="8" key="1">
    <citation type="submission" date="2025-08" db="UniProtKB">
        <authorList>
            <consortium name="RefSeq"/>
        </authorList>
    </citation>
    <scope>IDENTIFICATION</scope>
    <source>
        <tissue evidence="8">Fruit stalk</tissue>
    </source>
</reference>
<dbReference type="PANTHER" id="PTHR34359:SF5">
    <property type="entry name" value="CLAVATA3_ESR (CLE)-RELATED PROTEIN 9"/>
    <property type="match status" value="1"/>
</dbReference>
<dbReference type="RefSeq" id="XP_022735106.1">
    <property type="nucleotide sequence ID" value="XM_022879371.1"/>
</dbReference>
<feature type="compositionally biased region" description="Basic and acidic residues" evidence="5">
    <location>
        <begin position="81"/>
        <end position="91"/>
    </location>
</feature>
<dbReference type="AlphaFoldDB" id="A0A6P5Y514"/>